<dbReference type="EMBL" id="VSSQ01002356">
    <property type="protein sequence ID" value="MPM14908.1"/>
    <property type="molecule type" value="Genomic_DNA"/>
</dbReference>
<dbReference type="InterPro" id="IPR053264">
    <property type="entry name" value="Lipoate-ligase_2_inactive"/>
</dbReference>
<dbReference type="Gene3D" id="3.30.930.10">
    <property type="entry name" value="Bira Bifunctional Protein, Domain 2"/>
    <property type="match status" value="1"/>
</dbReference>
<name>A0A644XGM1_9ZZZZ</name>
<sequence length="209" mass="23935">MIEVAEYNLPDIKIIESEREFDFHFWTPDRFCIVLGRSDSPDTALEVENVLNDGISVLKRPSGGHTVVLSGKMVVFSIKADFKKAGNPKRFFRLVNMRLIEAFIERGVTNIHSRGISDLSIEDRKILGSSMYLKNNSIFYHAVLNINEEVSSISKYLKHPTSEPDYRKGRAHEDFVTSLQKEGYQISENEVYAAIKEAISRIREDIYQS</sequence>
<dbReference type="PANTHER" id="PTHR43506:SF1">
    <property type="entry name" value="BPL_LPL CATALYTIC DOMAIN-CONTAINING PROTEIN"/>
    <property type="match status" value="1"/>
</dbReference>
<evidence type="ECO:0000313" key="2">
    <source>
        <dbReference type="EMBL" id="MPM14908.1"/>
    </source>
</evidence>
<reference evidence="2" key="1">
    <citation type="submission" date="2019-08" db="EMBL/GenBank/DDBJ databases">
        <authorList>
            <person name="Kucharzyk K."/>
            <person name="Murdoch R.W."/>
            <person name="Higgins S."/>
            <person name="Loffler F."/>
        </authorList>
    </citation>
    <scope>NUCLEOTIDE SEQUENCE</scope>
</reference>
<dbReference type="PROSITE" id="PS51733">
    <property type="entry name" value="BPL_LPL_CATALYTIC"/>
    <property type="match status" value="1"/>
</dbReference>
<gene>
    <name evidence="2" type="ORF">SDC9_61272</name>
</gene>
<dbReference type="AlphaFoldDB" id="A0A644XGM1"/>
<dbReference type="SUPFAM" id="SSF55681">
    <property type="entry name" value="Class II aaRS and biotin synthetases"/>
    <property type="match status" value="1"/>
</dbReference>
<feature type="domain" description="BPL/LPL catalytic" evidence="1">
    <location>
        <begin position="17"/>
        <end position="207"/>
    </location>
</feature>
<evidence type="ECO:0000259" key="1">
    <source>
        <dbReference type="PROSITE" id="PS51733"/>
    </source>
</evidence>
<protein>
    <recommendedName>
        <fullName evidence="1">BPL/LPL catalytic domain-containing protein</fullName>
    </recommendedName>
</protein>
<accession>A0A644XGM1</accession>
<proteinExistence type="predicted"/>
<dbReference type="InterPro" id="IPR004143">
    <property type="entry name" value="BPL_LPL_catalytic"/>
</dbReference>
<comment type="caution">
    <text evidence="2">The sequence shown here is derived from an EMBL/GenBank/DDBJ whole genome shotgun (WGS) entry which is preliminary data.</text>
</comment>
<dbReference type="Pfam" id="PF21948">
    <property type="entry name" value="LplA-B_cat"/>
    <property type="match status" value="1"/>
</dbReference>
<dbReference type="PANTHER" id="PTHR43506">
    <property type="entry name" value="BIOTIN/LIPOATE A/B PROTEIN LIGASE FAMILY"/>
    <property type="match status" value="1"/>
</dbReference>
<dbReference type="InterPro" id="IPR045864">
    <property type="entry name" value="aa-tRNA-synth_II/BPL/LPL"/>
</dbReference>
<organism evidence="2">
    <name type="scientific">bioreactor metagenome</name>
    <dbReference type="NCBI Taxonomy" id="1076179"/>
    <lineage>
        <taxon>unclassified sequences</taxon>
        <taxon>metagenomes</taxon>
        <taxon>ecological metagenomes</taxon>
    </lineage>
</organism>